<name>A0A368XRM0_9BURK</name>
<dbReference type="Proteomes" id="UP000252884">
    <property type="component" value="Unassembled WGS sequence"/>
</dbReference>
<accession>A0A368XRM0</accession>
<dbReference type="EMBL" id="QPJK01000006">
    <property type="protein sequence ID" value="RCW69197.1"/>
    <property type="molecule type" value="Genomic_DNA"/>
</dbReference>
<proteinExistence type="predicted"/>
<sequence length="119" mass="13179">MHEVPGGDVPPDFPRGELGAVAGAQPKLLLRRTEAGVLSSELSENELAARFAFCDDLCGQLVAYCERKAGENPLREQSDVVRRVARSKQLNDFCSRAEAQWILKRMVAQLGWLLPSDVR</sequence>
<reference evidence="1 2" key="1">
    <citation type="submission" date="2018-07" db="EMBL/GenBank/DDBJ databases">
        <title>Genomic Encyclopedia of Type Strains, Phase IV (KMG-IV): sequencing the most valuable type-strain genomes for metagenomic binning, comparative biology and taxonomic classification.</title>
        <authorList>
            <person name="Goeker M."/>
        </authorList>
    </citation>
    <scope>NUCLEOTIDE SEQUENCE [LARGE SCALE GENOMIC DNA]</scope>
    <source>
        <strain evidence="1 2">DSM 21634</strain>
    </source>
</reference>
<protein>
    <submittedName>
        <fullName evidence="1">Uncharacterized protein</fullName>
    </submittedName>
</protein>
<dbReference type="AlphaFoldDB" id="A0A368XRM0"/>
<keyword evidence="2" id="KW-1185">Reference proteome</keyword>
<evidence type="ECO:0000313" key="2">
    <source>
        <dbReference type="Proteomes" id="UP000252884"/>
    </source>
</evidence>
<evidence type="ECO:0000313" key="1">
    <source>
        <dbReference type="EMBL" id="RCW69197.1"/>
    </source>
</evidence>
<comment type="caution">
    <text evidence="1">The sequence shown here is derived from an EMBL/GenBank/DDBJ whole genome shotgun (WGS) entry which is preliminary data.</text>
</comment>
<organism evidence="1 2">
    <name type="scientific">Pseudorhodoferax soli</name>
    <dbReference type="NCBI Taxonomy" id="545864"/>
    <lineage>
        <taxon>Bacteria</taxon>
        <taxon>Pseudomonadati</taxon>
        <taxon>Pseudomonadota</taxon>
        <taxon>Betaproteobacteria</taxon>
        <taxon>Burkholderiales</taxon>
        <taxon>Comamonadaceae</taxon>
    </lineage>
</organism>
<gene>
    <name evidence="1" type="ORF">DES41_10668</name>
</gene>